<dbReference type="PANTHER" id="PTHR13989">
    <property type="entry name" value="REPLICATION PROTEIN A-RELATED"/>
    <property type="match status" value="1"/>
</dbReference>
<dbReference type="InterPro" id="IPR036388">
    <property type="entry name" value="WH-like_DNA-bd_sf"/>
</dbReference>
<dbReference type="AlphaFoldDB" id="A0A0H2R541"/>
<dbReference type="PANTHER" id="PTHR13989:SF16">
    <property type="entry name" value="REPLICATION PROTEIN A2"/>
    <property type="match status" value="1"/>
</dbReference>
<proteinExistence type="predicted"/>
<evidence type="ECO:0000256" key="1">
    <source>
        <dbReference type="ARBA" id="ARBA00004123"/>
    </source>
</evidence>
<dbReference type="STRING" id="27342.A0A0H2R541"/>
<dbReference type="EMBL" id="KQ086205">
    <property type="protein sequence ID" value="KLO06457.1"/>
    <property type="molecule type" value="Genomic_DNA"/>
</dbReference>
<evidence type="ECO:0000256" key="3">
    <source>
        <dbReference type="ARBA" id="ARBA00023242"/>
    </source>
</evidence>
<dbReference type="GO" id="GO:0003697">
    <property type="term" value="F:single-stranded DNA binding"/>
    <property type="evidence" value="ECO:0007669"/>
    <property type="project" value="TreeGrafter"/>
</dbReference>
<dbReference type="SUPFAM" id="SSF50249">
    <property type="entry name" value="Nucleic acid-binding proteins"/>
    <property type="match status" value="1"/>
</dbReference>
<dbReference type="InterPro" id="IPR012340">
    <property type="entry name" value="NA-bd_OB-fold"/>
</dbReference>
<organism evidence="4 5">
    <name type="scientific">Schizopora paradoxa</name>
    <dbReference type="NCBI Taxonomy" id="27342"/>
    <lineage>
        <taxon>Eukaryota</taxon>
        <taxon>Fungi</taxon>
        <taxon>Dikarya</taxon>
        <taxon>Basidiomycota</taxon>
        <taxon>Agaricomycotina</taxon>
        <taxon>Agaricomycetes</taxon>
        <taxon>Hymenochaetales</taxon>
        <taxon>Schizoporaceae</taxon>
        <taxon>Schizopora</taxon>
    </lineage>
</organism>
<dbReference type="GO" id="GO:0006260">
    <property type="term" value="P:DNA replication"/>
    <property type="evidence" value="ECO:0007669"/>
    <property type="project" value="TreeGrafter"/>
</dbReference>
<sequence>MSRPPFSMENATVVPVTVKQCKEAQYDEATYSFSFLPSRDTLVKIVGQVVEYEREVSYDKYILDDATGLMEVRHYTGRSPEKVEEADIEKGLYVRALGSLRVYNEVRSVNANHVRRCESNVADELFHHYLEVMYHIAMKRSRPPSDPPAAPVPELATGSRKRKRLSGLERLIFVYCEAQPESENGIPLVEIVNAIVHKLKYQVDSQQFSTAFDFLEENGFLYTTIDNHFKLAV</sequence>
<evidence type="ECO:0000256" key="2">
    <source>
        <dbReference type="ARBA" id="ARBA00023125"/>
    </source>
</evidence>
<protein>
    <submittedName>
        <fullName evidence="4">Nucleic acid-binding protein</fullName>
    </submittedName>
</protein>
<keyword evidence="5" id="KW-1185">Reference proteome</keyword>
<dbReference type="InterPro" id="IPR040260">
    <property type="entry name" value="RFA2-like"/>
</dbReference>
<evidence type="ECO:0000313" key="5">
    <source>
        <dbReference type="Proteomes" id="UP000053477"/>
    </source>
</evidence>
<dbReference type="GO" id="GO:0006289">
    <property type="term" value="P:nucleotide-excision repair"/>
    <property type="evidence" value="ECO:0007669"/>
    <property type="project" value="TreeGrafter"/>
</dbReference>
<dbReference type="Proteomes" id="UP000053477">
    <property type="component" value="Unassembled WGS sequence"/>
</dbReference>
<dbReference type="GO" id="GO:0035861">
    <property type="term" value="C:site of double-strand break"/>
    <property type="evidence" value="ECO:0007669"/>
    <property type="project" value="TreeGrafter"/>
</dbReference>
<keyword evidence="2" id="KW-0238">DNA-binding</keyword>
<gene>
    <name evidence="4" type="ORF">SCHPADRAFT_946074</name>
</gene>
<reference evidence="4 5" key="1">
    <citation type="submission" date="2015-04" db="EMBL/GenBank/DDBJ databases">
        <title>Complete genome sequence of Schizopora paradoxa KUC8140, a cosmopolitan wood degrader in East Asia.</title>
        <authorList>
            <consortium name="DOE Joint Genome Institute"/>
            <person name="Min B."/>
            <person name="Park H."/>
            <person name="Jang Y."/>
            <person name="Kim J.-J."/>
            <person name="Kim K.H."/>
            <person name="Pangilinan J."/>
            <person name="Lipzen A."/>
            <person name="Riley R."/>
            <person name="Grigoriev I.V."/>
            <person name="Spatafora J.W."/>
            <person name="Choi I.-G."/>
        </authorList>
    </citation>
    <scope>NUCLEOTIDE SEQUENCE [LARGE SCALE GENOMIC DNA]</scope>
    <source>
        <strain evidence="4 5">KUC8140</strain>
    </source>
</reference>
<dbReference type="GO" id="GO:0000781">
    <property type="term" value="C:chromosome, telomeric region"/>
    <property type="evidence" value="ECO:0007669"/>
    <property type="project" value="TreeGrafter"/>
</dbReference>
<dbReference type="Gene3D" id="2.40.50.140">
    <property type="entry name" value="Nucleic acid-binding proteins"/>
    <property type="match status" value="1"/>
</dbReference>
<dbReference type="OrthoDB" id="25571at2759"/>
<keyword evidence="3" id="KW-0539">Nucleus</keyword>
<dbReference type="GO" id="GO:0005662">
    <property type="term" value="C:DNA replication factor A complex"/>
    <property type="evidence" value="ECO:0007669"/>
    <property type="project" value="TreeGrafter"/>
</dbReference>
<name>A0A0H2R541_9AGAM</name>
<evidence type="ECO:0000313" key="4">
    <source>
        <dbReference type="EMBL" id="KLO06457.1"/>
    </source>
</evidence>
<dbReference type="InParanoid" id="A0A0H2R541"/>
<comment type="subcellular location">
    <subcellularLocation>
        <location evidence="1">Nucleus</location>
    </subcellularLocation>
</comment>
<dbReference type="GO" id="GO:0000724">
    <property type="term" value="P:double-strand break repair via homologous recombination"/>
    <property type="evidence" value="ECO:0007669"/>
    <property type="project" value="TreeGrafter"/>
</dbReference>
<accession>A0A0H2R541</accession>
<dbReference type="Gene3D" id="1.10.10.10">
    <property type="entry name" value="Winged helix-like DNA-binding domain superfamily/Winged helix DNA-binding domain"/>
    <property type="match status" value="1"/>
</dbReference>